<feature type="compositionally biased region" description="Polar residues" evidence="5">
    <location>
        <begin position="160"/>
        <end position="179"/>
    </location>
</feature>
<keyword evidence="4" id="KW-0539">Nucleus</keyword>
<dbReference type="InterPro" id="IPR050675">
    <property type="entry name" value="OAF3"/>
</dbReference>
<dbReference type="SUPFAM" id="SSF57701">
    <property type="entry name" value="Zn2/Cys6 DNA-binding domain"/>
    <property type="match status" value="1"/>
</dbReference>
<sequence length="393" mass="43202">MALDSTAGGAKVHAACDECRKRKLKCSGEPVGCTRCTKYSIPCIYSVQKQMGRPKKRQRQDDEAEAGTSSSQKPQSYILDPSLSAADAERNQFENICPGPMGPGAIRQSRNANASLENTPPSDHPRTPSDSDIYNIPYPTDYSIWPDFTETTVPIPLQENTYTTPDKHPVNNTTTLTHRPSNPNPLPDCPCLPNLYLTLSTLSTLSAFPISSHTITTLSSAHRTAHSPERHAVQHPPHRPRRPMAARPQTARDILEKGFSASPPSAHMSALTELEWKTFAYDLVRAHVFGDRTATPPPTPNPAPDAVPPPNSQIIPLMSLADAMERRQNQWHDHEPETGEFGQKLAHDFQMGIHASGFTLEDLRRMEGASALSSVQGRRRSGKEAKRGRAMGV</sequence>
<proteinExistence type="predicted"/>
<gene>
    <name evidence="7" type="ORF">AB675_5873</name>
</gene>
<dbReference type="RefSeq" id="XP_017998752.1">
    <property type="nucleotide sequence ID" value="XM_018146118.1"/>
</dbReference>
<evidence type="ECO:0000256" key="3">
    <source>
        <dbReference type="ARBA" id="ARBA00023163"/>
    </source>
</evidence>
<dbReference type="SMART" id="SM00066">
    <property type="entry name" value="GAL4"/>
    <property type="match status" value="1"/>
</dbReference>
<evidence type="ECO:0000256" key="4">
    <source>
        <dbReference type="ARBA" id="ARBA00023242"/>
    </source>
</evidence>
<dbReference type="GO" id="GO:0008270">
    <property type="term" value="F:zinc ion binding"/>
    <property type="evidence" value="ECO:0007669"/>
    <property type="project" value="InterPro"/>
</dbReference>
<protein>
    <recommendedName>
        <fullName evidence="6">Zn(2)-C6 fungal-type domain-containing protein</fullName>
    </recommendedName>
</protein>
<dbReference type="STRING" id="1664694.A0A0N0NL98"/>
<evidence type="ECO:0000256" key="1">
    <source>
        <dbReference type="ARBA" id="ARBA00023015"/>
    </source>
</evidence>
<dbReference type="Proteomes" id="UP000038010">
    <property type="component" value="Unassembled WGS sequence"/>
</dbReference>
<dbReference type="CDD" id="cd00067">
    <property type="entry name" value="GAL4"/>
    <property type="match status" value="1"/>
</dbReference>
<dbReference type="EMBL" id="LFJN01000017">
    <property type="protein sequence ID" value="KPI38789.1"/>
    <property type="molecule type" value="Genomic_DNA"/>
</dbReference>
<comment type="caution">
    <text evidence="7">The sequence shown here is derived from an EMBL/GenBank/DDBJ whole genome shotgun (WGS) entry which is preliminary data.</text>
</comment>
<feature type="region of interest" description="Disordered" evidence="5">
    <location>
        <begin position="49"/>
        <end position="79"/>
    </location>
</feature>
<dbReference type="OrthoDB" id="10261408at2759"/>
<dbReference type="GeneID" id="28737998"/>
<accession>A0A0N0NL98</accession>
<reference evidence="7 8" key="1">
    <citation type="submission" date="2015-06" db="EMBL/GenBank/DDBJ databases">
        <title>Draft genome of the ant-associated black yeast Phialophora attae CBS 131958.</title>
        <authorList>
            <person name="Moreno L.F."/>
            <person name="Stielow B.J."/>
            <person name="de Hoog S."/>
            <person name="Vicente V.A."/>
            <person name="Weiss V.A."/>
            <person name="de Vries M."/>
            <person name="Cruz L.M."/>
            <person name="Souza E.M."/>
        </authorList>
    </citation>
    <scope>NUCLEOTIDE SEQUENCE [LARGE SCALE GENOMIC DNA]</scope>
    <source>
        <strain evidence="7 8">CBS 131958</strain>
    </source>
</reference>
<name>A0A0N0NL98_9EURO</name>
<keyword evidence="2" id="KW-0238">DNA-binding</keyword>
<dbReference type="PANTHER" id="PTHR31069">
    <property type="entry name" value="OLEATE-ACTIVATED TRANSCRIPTION FACTOR 1-RELATED"/>
    <property type="match status" value="1"/>
</dbReference>
<dbReference type="GO" id="GO:0003677">
    <property type="term" value="F:DNA binding"/>
    <property type="evidence" value="ECO:0007669"/>
    <property type="project" value="UniProtKB-KW"/>
</dbReference>
<evidence type="ECO:0000256" key="2">
    <source>
        <dbReference type="ARBA" id="ARBA00023125"/>
    </source>
</evidence>
<dbReference type="PANTHER" id="PTHR31069:SF32">
    <property type="entry name" value="ARGININE METABOLISM REGULATION PROTEIN II"/>
    <property type="match status" value="1"/>
</dbReference>
<feature type="region of interest" description="Disordered" evidence="5">
    <location>
        <begin position="114"/>
        <end position="133"/>
    </location>
</feature>
<keyword evidence="8" id="KW-1185">Reference proteome</keyword>
<keyword evidence="1" id="KW-0805">Transcription regulation</keyword>
<feature type="region of interest" description="Disordered" evidence="5">
    <location>
        <begin position="160"/>
        <end position="182"/>
    </location>
</feature>
<organism evidence="7 8">
    <name type="scientific">Cyphellophora attinorum</name>
    <dbReference type="NCBI Taxonomy" id="1664694"/>
    <lineage>
        <taxon>Eukaryota</taxon>
        <taxon>Fungi</taxon>
        <taxon>Dikarya</taxon>
        <taxon>Ascomycota</taxon>
        <taxon>Pezizomycotina</taxon>
        <taxon>Eurotiomycetes</taxon>
        <taxon>Chaetothyriomycetidae</taxon>
        <taxon>Chaetothyriales</taxon>
        <taxon>Cyphellophoraceae</taxon>
        <taxon>Cyphellophora</taxon>
    </lineage>
</organism>
<feature type="domain" description="Zn(2)-C6 fungal-type" evidence="6">
    <location>
        <begin position="15"/>
        <end position="45"/>
    </location>
</feature>
<dbReference type="Pfam" id="PF00172">
    <property type="entry name" value="Zn_clus"/>
    <property type="match status" value="1"/>
</dbReference>
<dbReference type="InterPro" id="IPR036864">
    <property type="entry name" value="Zn2-C6_fun-type_DNA-bd_sf"/>
</dbReference>
<dbReference type="VEuPathDB" id="FungiDB:AB675_5873"/>
<evidence type="ECO:0000256" key="5">
    <source>
        <dbReference type="SAM" id="MobiDB-lite"/>
    </source>
</evidence>
<dbReference type="InterPro" id="IPR001138">
    <property type="entry name" value="Zn2Cys6_DnaBD"/>
</dbReference>
<evidence type="ECO:0000313" key="8">
    <source>
        <dbReference type="Proteomes" id="UP000038010"/>
    </source>
</evidence>
<feature type="region of interest" description="Disordered" evidence="5">
    <location>
        <begin position="369"/>
        <end position="393"/>
    </location>
</feature>
<dbReference type="Gene3D" id="4.10.240.10">
    <property type="entry name" value="Zn(2)-C6 fungal-type DNA-binding domain"/>
    <property type="match status" value="1"/>
</dbReference>
<dbReference type="GO" id="GO:0000981">
    <property type="term" value="F:DNA-binding transcription factor activity, RNA polymerase II-specific"/>
    <property type="evidence" value="ECO:0007669"/>
    <property type="project" value="InterPro"/>
</dbReference>
<evidence type="ECO:0000259" key="6">
    <source>
        <dbReference type="PROSITE" id="PS50048"/>
    </source>
</evidence>
<dbReference type="PROSITE" id="PS00463">
    <property type="entry name" value="ZN2_CY6_FUNGAL_1"/>
    <property type="match status" value="1"/>
</dbReference>
<dbReference type="AlphaFoldDB" id="A0A0N0NL98"/>
<evidence type="ECO:0000313" key="7">
    <source>
        <dbReference type="EMBL" id="KPI38789.1"/>
    </source>
</evidence>
<dbReference type="PROSITE" id="PS50048">
    <property type="entry name" value="ZN2_CY6_FUNGAL_2"/>
    <property type="match status" value="1"/>
</dbReference>
<keyword evidence="3" id="KW-0804">Transcription</keyword>